<feature type="transmembrane region" description="Helical" evidence="1">
    <location>
        <begin position="39"/>
        <end position="58"/>
    </location>
</feature>
<dbReference type="AlphaFoldDB" id="A0AAD5Q2H0"/>
<reference evidence="2 3" key="1">
    <citation type="submission" date="2022-05" db="EMBL/GenBank/DDBJ databases">
        <title>A multi-omics perspective on studying reproductive biology in Daphnia sinensis.</title>
        <authorList>
            <person name="Jia J."/>
        </authorList>
    </citation>
    <scope>NUCLEOTIDE SEQUENCE [LARGE SCALE GENOMIC DNA]</scope>
    <source>
        <strain evidence="2 3">WSL</strain>
    </source>
</reference>
<sequence>MALATSHFFLSRRRGSAPFRHPLEIGAAKNRTQPKNRELFDFFLLLFFVLLFFSLQLGHQCTRNVDGETRRRVKEERARAAIINRDVDVHLEETPSFFILFRDSQNSPN</sequence>
<comment type="caution">
    <text evidence="2">The sequence shown here is derived from an EMBL/GenBank/DDBJ whole genome shotgun (WGS) entry which is preliminary data.</text>
</comment>
<protein>
    <recommendedName>
        <fullName evidence="4">Transmembrane protein</fullName>
    </recommendedName>
</protein>
<gene>
    <name evidence="2" type="ORF">GHT06_008670</name>
</gene>
<evidence type="ECO:0000313" key="3">
    <source>
        <dbReference type="Proteomes" id="UP000820818"/>
    </source>
</evidence>
<proteinExistence type="predicted"/>
<keyword evidence="1" id="KW-0812">Transmembrane</keyword>
<keyword evidence="1" id="KW-0472">Membrane</keyword>
<accession>A0AAD5Q2H0</accession>
<keyword evidence="1" id="KW-1133">Transmembrane helix</keyword>
<evidence type="ECO:0000313" key="2">
    <source>
        <dbReference type="EMBL" id="KAI9564929.1"/>
    </source>
</evidence>
<dbReference type="EMBL" id="WJBH02000001">
    <property type="protein sequence ID" value="KAI9564929.1"/>
    <property type="molecule type" value="Genomic_DNA"/>
</dbReference>
<evidence type="ECO:0000256" key="1">
    <source>
        <dbReference type="SAM" id="Phobius"/>
    </source>
</evidence>
<dbReference type="Proteomes" id="UP000820818">
    <property type="component" value="Linkage Group LG1"/>
</dbReference>
<keyword evidence="3" id="KW-1185">Reference proteome</keyword>
<evidence type="ECO:0008006" key="4">
    <source>
        <dbReference type="Google" id="ProtNLM"/>
    </source>
</evidence>
<name>A0AAD5Q2H0_9CRUS</name>
<organism evidence="2 3">
    <name type="scientific">Daphnia sinensis</name>
    <dbReference type="NCBI Taxonomy" id="1820382"/>
    <lineage>
        <taxon>Eukaryota</taxon>
        <taxon>Metazoa</taxon>
        <taxon>Ecdysozoa</taxon>
        <taxon>Arthropoda</taxon>
        <taxon>Crustacea</taxon>
        <taxon>Branchiopoda</taxon>
        <taxon>Diplostraca</taxon>
        <taxon>Cladocera</taxon>
        <taxon>Anomopoda</taxon>
        <taxon>Daphniidae</taxon>
        <taxon>Daphnia</taxon>
        <taxon>Daphnia similis group</taxon>
    </lineage>
</organism>